<sequence length="405" mass="42487">MRLRSWKARRSWKTRSKRTLIAAALTTTIVAGTAGWAVGNEQQPLTGPPPGTQAWRADHTWGVRLPDPATASPARVAAFFDSLSEAQQHSLATRHPSVVGNLDGAPTALRFEANSLSLKAERARERARLSDPSLTLQDHERARSLVTRYEQLLAPDRQILAFDPRGRGQVAAVYGDLTGAKHVSVVVPGSDIDLSTFDRSTDEYGTPAGMARSLHAAAGNDTAVVAWVGYTTPVGLGPDAATGRLAQAGAPRLARFVQGLTASGTPRPAVFCHSYGSVVCGLAAPQLTASDLVVLGSPGMRADSVADLHTSARVWAAKDDSDWIGDVPNVELFGLGHGEDPADPAFGARRVPAERAEGHTGYFAPGTDSLKAFASIAEPTAHGTPDNGTALAAPAADARPIGERP</sequence>
<evidence type="ECO:0000313" key="5">
    <source>
        <dbReference type="Proteomes" id="UP000829992"/>
    </source>
</evidence>
<evidence type="ECO:0000256" key="1">
    <source>
        <dbReference type="SAM" id="MobiDB-lite"/>
    </source>
</evidence>
<evidence type="ECO:0000256" key="2">
    <source>
        <dbReference type="SAM" id="SignalP"/>
    </source>
</evidence>
<gene>
    <name evidence="4" type="ORF">M4V62_28935</name>
</gene>
<dbReference type="InterPro" id="IPR010427">
    <property type="entry name" value="DUF1023"/>
</dbReference>
<evidence type="ECO:0000313" key="4">
    <source>
        <dbReference type="EMBL" id="UQT58762.1"/>
    </source>
</evidence>
<feature type="domain" description="DUF1023" evidence="3">
    <location>
        <begin position="163"/>
        <end position="331"/>
    </location>
</feature>
<dbReference type="RefSeq" id="WP_249590125.1">
    <property type="nucleotide sequence ID" value="NZ_BAAAQL010000011.1"/>
</dbReference>
<accession>A0ABY4PZA2</accession>
<feature type="signal peptide" evidence="2">
    <location>
        <begin position="1"/>
        <end position="36"/>
    </location>
</feature>
<evidence type="ECO:0000259" key="3">
    <source>
        <dbReference type="Pfam" id="PF06259"/>
    </source>
</evidence>
<feature type="chain" id="PRO_5046958082" evidence="2">
    <location>
        <begin position="37"/>
        <end position="405"/>
    </location>
</feature>
<organism evidence="4 5">
    <name type="scientific">Streptomyces durmitorensis</name>
    <dbReference type="NCBI Taxonomy" id="319947"/>
    <lineage>
        <taxon>Bacteria</taxon>
        <taxon>Bacillati</taxon>
        <taxon>Actinomycetota</taxon>
        <taxon>Actinomycetes</taxon>
        <taxon>Kitasatosporales</taxon>
        <taxon>Streptomycetaceae</taxon>
        <taxon>Streptomyces</taxon>
    </lineage>
</organism>
<dbReference type="GO" id="GO:0016787">
    <property type="term" value="F:hydrolase activity"/>
    <property type="evidence" value="ECO:0007669"/>
    <property type="project" value="UniProtKB-KW"/>
</dbReference>
<keyword evidence="5" id="KW-1185">Reference proteome</keyword>
<dbReference type="Pfam" id="PF06259">
    <property type="entry name" value="Abhydrolase_8"/>
    <property type="match status" value="1"/>
</dbReference>
<feature type="region of interest" description="Disordered" evidence="1">
    <location>
        <begin position="379"/>
        <end position="405"/>
    </location>
</feature>
<keyword evidence="2" id="KW-0732">Signal</keyword>
<dbReference type="EMBL" id="CP097289">
    <property type="protein sequence ID" value="UQT58762.1"/>
    <property type="molecule type" value="Genomic_DNA"/>
</dbReference>
<keyword evidence="4" id="KW-0378">Hydrolase</keyword>
<name>A0ABY4PZA2_9ACTN</name>
<dbReference type="Proteomes" id="UP000829992">
    <property type="component" value="Chromosome"/>
</dbReference>
<protein>
    <submittedName>
        <fullName evidence="4">Alpha/beta hydrolase family protein</fullName>
    </submittedName>
</protein>
<proteinExistence type="predicted"/>
<reference evidence="4 5" key="1">
    <citation type="submission" date="2022-05" db="EMBL/GenBank/DDBJ databases">
        <authorList>
            <person name="Zhou X."/>
            <person name="Li K."/>
            <person name="Man Y."/>
        </authorList>
    </citation>
    <scope>NUCLEOTIDE SEQUENCE [LARGE SCALE GENOMIC DNA]</scope>
    <source>
        <strain evidence="4 5">MS405</strain>
    </source>
</reference>